<dbReference type="InterPro" id="IPR029063">
    <property type="entry name" value="SAM-dependent_MTases_sf"/>
</dbReference>
<sequence length="273" mass="31529">MSLYDELSALSRSLRRVEHLLQTHEGLGLPFQDEEDQKGGDEELIERRLAEALLEIDRLDPSKKRRKEEFQRIWDNFAWGPDDRVAIETVVRQYGIRTMLDSPCGSFSWMPLINFEALNVTYVGVDIVPGNIEKAKAAWPTKQPHVFQFYCADVVDGFEFVDKLVLQAQQEYPTNTHNWSQGWDLIFSREFLQHLPHEAVKRVLRNFNKTGSKYLLLTHDPSNAINKDIQFGGYEPINMRAPPFNLGQPLADFPDAGHERLLLYKLPLVGFED</sequence>
<name>L8H5J0_ACACF</name>
<evidence type="ECO:0000313" key="1">
    <source>
        <dbReference type="EMBL" id="ELR20487.1"/>
    </source>
</evidence>
<proteinExistence type="predicted"/>
<reference evidence="1 2" key="1">
    <citation type="journal article" date="2013" name="Genome Biol.">
        <title>Genome of Acanthamoeba castellanii highlights extensive lateral gene transfer and early evolution of tyrosine kinase signaling.</title>
        <authorList>
            <person name="Clarke M."/>
            <person name="Lohan A.J."/>
            <person name="Liu B."/>
            <person name="Lagkouvardos I."/>
            <person name="Roy S."/>
            <person name="Zafar N."/>
            <person name="Bertelli C."/>
            <person name="Schilde C."/>
            <person name="Kianianmomeni A."/>
            <person name="Burglin T.R."/>
            <person name="Frech C."/>
            <person name="Turcotte B."/>
            <person name="Kopec K.O."/>
            <person name="Synnott J.M."/>
            <person name="Choo C."/>
            <person name="Paponov I."/>
            <person name="Finkler A."/>
            <person name="Soon Heng Tan C."/>
            <person name="Hutchins A.P."/>
            <person name="Weinmeier T."/>
            <person name="Rattei T."/>
            <person name="Chu J.S."/>
            <person name="Gimenez G."/>
            <person name="Irimia M."/>
            <person name="Rigden D.J."/>
            <person name="Fitzpatrick D.A."/>
            <person name="Lorenzo-Morales J."/>
            <person name="Bateman A."/>
            <person name="Chiu C.H."/>
            <person name="Tang P."/>
            <person name="Hegemann P."/>
            <person name="Fromm H."/>
            <person name="Raoult D."/>
            <person name="Greub G."/>
            <person name="Miranda-Saavedra D."/>
            <person name="Chen N."/>
            <person name="Nash P."/>
            <person name="Ginger M.L."/>
            <person name="Horn M."/>
            <person name="Schaap P."/>
            <person name="Caler L."/>
            <person name="Loftus B."/>
        </authorList>
    </citation>
    <scope>NUCLEOTIDE SEQUENCE [LARGE SCALE GENOMIC DNA]</scope>
    <source>
        <strain evidence="1 2">Neff</strain>
    </source>
</reference>
<dbReference type="AlphaFoldDB" id="L8H5J0"/>
<dbReference type="RefSeq" id="XP_004343329.1">
    <property type="nucleotide sequence ID" value="XM_004343279.1"/>
</dbReference>
<protein>
    <recommendedName>
        <fullName evidence="3">Methyltransferase domain-containing protein</fullName>
    </recommendedName>
</protein>
<accession>L8H5J0</accession>
<evidence type="ECO:0008006" key="3">
    <source>
        <dbReference type="Google" id="ProtNLM"/>
    </source>
</evidence>
<evidence type="ECO:0000313" key="2">
    <source>
        <dbReference type="Proteomes" id="UP000011083"/>
    </source>
</evidence>
<dbReference type="KEGG" id="acan:ACA1_039650"/>
<dbReference type="EMBL" id="KB007912">
    <property type="protein sequence ID" value="ELR20487.1"/>
    <property type="molecule type" value="Genomic_DNA"/>
</dbReference>
<dbReference type="OMA" id="LDIPCGD"/>
<organism evidence="1 2">
    <name type="scientific">Acanthamoeba castellanii (strain ATCC 30010 / Neff)</name>
    <dbReference type="NCBI Taxonomy" id="1257118"/>
    <lineage>
        <taxon>Eukaryota</taxon>
        <taxon>Amoebozoa</taxon>
        <taxon>Discosea</taxon>
        <taxon>Longamoebia</taxon>
        <taxon>Centramoebida</taxon>
        <taxon>Acanthamoebidae</taxon>
        <taxon>Acanthamoeba</taxon>
    </lineage>
</organism>
<dbReference type="OrthoDB" id="9991036at2759"/>
<dbReference type="SUPFAM" id="SSF53335">
    <property type="entry name" value="S-adenosyl-L-methionine-dependent methyltransferases"/>
    <property type="match status" value="1"/>
</dbReference>
<gene>
    <name evidence="1" type="ORF">ACA1_039650</name>
</gene>
<dbReference type="Gene3D" id="3.40.50.150">
    <property type="entry name" value="Vaccinia Virus protein VP39"/>
    <property type="match status" value="1"/>
</dbReference>
<dbReference type="VEuPathDB" id="AmoebaDB:ACA1_039650"/>
<dbReference type="Proteomes" id="UP000011083">
    <property type="component" value="Unassembled WGS sequence"/>
</dbReference>
<dbReference type="GeneID" id="14921348"/>
<keyword evidence="2" id="KW-1185">Reference proteome</keyword>